<dbReference type="VEuPathDB" id="FungiDB:CPAG_09422"/>
<feature type="region of interest" description="Disordered" evidence="1">
    <location>
        <begin position="14"/>
        <end position="44"/>
    </location>
</feature>
<evidence type="ECO:0000313" key="3">
    <source>
        <dbReference type="Proteomes" id="UP000054567"/>
    </source>
</evidence>
<dbReference type="InterPro" id="IPR020301">
    <property type="entry name" value="Mrx7"/>
</dbReference>
<dbReference type="OrthoDB" id="4138121at2759"/>
<dbReference type="Proteomes" id="UP000054567">
    <property type="component" value="Unassembled WGS sequence"/>
</dbReference>
<protein>
    <submittedName>
        <fullName evidence="2">Uncharacterized protein</fullName>
    </submittedName>
</protein>
<dbReference type="EMBL" id="DS268114">
    <property type="protein sequence ID" value="KMM73132.1"/>
    <property type="molecule type" value="Genomic_DNA"/>
</dbReference>
<evidence type="ECO:0000256" key="1">
    <source>
        <dbReference type="SAM" id="MobiDB-lite"/>
    </source>
</evidence>
<accession>A0A0J6IMK4</accession>
<reference evidence="3" key="3">
    <citation type="journal article" date="2010" name="Genome Res.">
        <title>Population genomic sequencing of Coccidioides fungi reveals recent hybridization and transposon control.</title>
        <authorList>
            <person name="Neafsey D.E."/>
            <person name="Barker B.M."/>
            <person name="Sharpton T.J."/>
            <person name="Stajich J.E."/>
            <person name="Park D.J."/>
            <person name="Whiston E."/>
            <person name="Hung C.-Y."/>
            <person name="McMahan C."/>
            <person name="White J."/>
            <person name="Sykes S."/>
            <person name="Heiman D."/>
            <person name="Young S."/>
            <person name="Zeng Q."/>
            <person name="Abouelleil A."/>
            <person name="Aftuck L."/>
            <person name="Bessette D."/>
            <person name="Brown A."/>
            <person name="FitzGerald M."/>
            <person name="Lui A."/>
            <person name="Macdonald J.P."/>
            <person name="Priest M."/>
            <person name="Orbach M.J."/>
            <person name="Galgiani J.N."/>
            <person name="Kirkland T.N."/>
            <person name="Cole G.T."/>
            <person name="Birren B.W."/>
            <person name="Henn M.R."/>
            <person name="Taylor J.W."/>
            <person name="Rounsley S.D."/>
        </authorList>
    </citation>
    <scope>NUCLEOTIDE SEQUENCE [LARGE SCALE GENOMIC DNA]</scope>
    <source>
        <strain evidence="3">RMSCC 3488</strain>
    </source>
</reference>
<sequence>MYWVKCCVQSMRRRGRPQSQSTPVSQRAAGCGKASPTVTGTEPRCDLQSSGMWLRFFELWLTGRLLASPTFHRAVRRVHKSIQDLRHGKAPEDMGGTNIDKPGIKHFFQLFRDELRDQLRNKPKN</sequence>
<name>A0A0J6IMK4_COCPO</name>
<dbReference type="AlphaFoldDB" id="A0A0J6IMK4"/>
<dbReference type="Pfam" id="PF10906">
    <property type="entry name" value="Mrx7"/>
    <property type="match status" value="1"/>
</dbReference>
<proteinExistence type="predicted"/>
<organism evidence="2 3">
    <name type="scientific">Coccidioides posadasii RMSCC 3488</name>
    <dbReference type="NCBI Taxonomy" id="454284"/>
    <lineage>
        <taxon>Eukaryota</taxon>
        <taxon>Fungi</taxon>
        <taxon>Dikarya</taxon>
        <taxon>Ascomycota</taxon>
        <taxon>Pezizomycotina</taxon>
        <taxon>Eurotiomycetes</taxon>
        <taxon>Eurotiomycetidae</taxon>
        <taxon>Onygenales</taxon>
        <taxon>Onygenaceae</taxon>
        <taxon>Coccidioides</taxon>
    </lineage>
</organism>
<evidence type="ECO:0000313" key="2">
    <source>
        <dbReference type="EMBL" id="KMM73132.1"/>
    </source>
</evidence>
<gene>
    <name evidence="2" type="ORF">CPAG_09422</name>
</gene>
<reference evidence="2 3" key="1">
    <citation type="submission" date="2007-06" db="EMBL/GenBank/DDBJ databases">
        <title>The Genome Sequence of Coccidioides posadasii RMSCC_3488.</title>
        <authorList>
            <consortium name="Coccidioides Genome Resources Consortium"/>
            <consortium name="The Broad Institute Genome Sequencing Platform"/>
            <person name="Henn M.R."/>
            <person name="Sykes S."/>
            <person name="Young S."/>
            <person name="Jaffe D."/>
            <person name="Berlin A."/>
            <person name="Alvarez P."/>
            <person name="Butler J."/>
            <person name="Gnerre S."/>
            <person name="Grabherr M."/>
            <person name="Mauceli E."/>
            <person name="Brockman W."/>
            <person name="Kodira C."/>
            <person name="Alvarado L."/>
            <person name="Zeng Q."/>
            <person name="Crawford M."/>
            <person name="Antoine C."/>
            <person name="Devon K."/>
            <person name="Galgiani J."/>
            <person name="Orsborn K."/>
            <person name="Lewis M.L."/>
            <person name="Nusbaum C."/>
            <person name="Galagan J."/>
            <person name="Birren B."/>
        </authorList>
    </citation>
    <scope>NUCLEOTIDE SEQUENCE [LARGE SCALE GENOMIC DNA]</scope>
    <source>
        <strain evidence="2 3">RMSCC 3488</strain>
    </source>
</reference>
<reference evidence="3" key="2">
    <citation type="journal article" date="2009" name="Genome Res.">
        <title>Comparative genomic analyses of the human fungal pathogens Coccidioides and their relatives.</title>
        <authorList>
            <person name="Sharpton T.J."/>
            <person name="Stajich J.E."/>
            <person name="Rounsley S.D."/>
            <person name="Gardner M.J."/>
            <person name="Wortman J.R."/>
            <person name="Jordar V.S."/>
            <person name="Maiti R."/>
            <person name="Kodira C.D."/>
            <person name="Neafsey D.E."/>
            <person name="Zeng Q."/>
            <person name="Hung C.-Y."/>
            <person name="McMahan C."/>
            <person name="Muszewska A."/>
            <person name="Grynberg M."/>
            <person name="Mandel M.A."/>
            <person name="Kellner E.M."/>
            <person name="Barker B.M."/>
            <person name="Galgiani J.N."/>
            <person name="Orbach M.J."/>
            <person name="Kirkland T.N."/>
            <person name="Cole G.T."/>
            <person name="Henn M.R."/>
            <person name="Birren B.W."/>
            <person name="Taylor J.W."/>
        </authorList>
    </citation>
    <scope>NUCLEOTIDE SEQUENCE [LARGE SCALE GENOMIC DNA]</scope>
    <source>
        <strain evidence="3">RMSCC 3488</strain>
    </source>
</reference>